<dbReference type="Proteomes" id="UP000585638">
    <property type="component" value="Unassembled WGS sequence"/>
</dbReference>
<feature type="domain" description="Aldehyde oxidase/xanthine dehydrogenase a/b hammerhead" evidence="4">
    <location>
        <begin position="20"/>
        <end position="134"/>
    </location>
</feature>
<evidence type="ECO:0000313" key="5">
    <source>
        <dbReference type="EMBL" id="MBB5896928.1"/>
    </source>
</evidence>
<dbReference type="Pfam" id="PF01315">
    <property type="entry name" value="Ald_Xan_dh_C"/>
    <property type="match status" value="1"/>
</dbReference>
<dbReference type="InterPro" id="IPR036856">
    <property type="entry name" value="Ald_Oxase/Xan_DH_a/b_sf"/>
</dbReference>
<dbReference type="InterPro" id="IPR037165">
    <property type="entry name" value="AldOxase/xan_DH_Mopterin-bd_sf"/>
</dbReference>
<dbReference type="InterPro" id="IPR016208">
    <property type="entry name" value="Ald_Oxase/xanthine_DH-like"/>
</dbReference>
<comment type="caution">
    <text evidence="5">The sequence shown here is derived from an EMBL/GenBank/DDBJ whole genome shotgun (WGS) entry which is preliminary data.</text>
</comment>
<accession>A0A7W9KR55</accession>
<dbReference type="InterPro" id="IPR046867">
    <property type="entry name" value="AldOxase/xan_DH_MoCoBD2"/>
</dbReference>
<evidence type="ECO:0000256" key="1">
    <source>
        <dbReference type="ARBA" id="ARBA00022505"/>
    </source>
</evidence>
<dbReference type="AlphaFoldDB" id="A0A7W9KR55"/>
<dbReference type="InterPro" id="IPR008274">
    <property type="entry name" value="AldOxase/xan_DH_MoCoBD1"/>
</dbReference>
<feature type="compositionally biased region" description="Low complexity" evidence="3">
    <location>
        <begin position="769"/>
        <end position="786"/>
    </location>
</feature>
<protein>
    <submittedName>
        <fullName evidence="5">Carbon-monoxide dehydrogenase large subunit</fullName>
        <ecNumber evidence="5">1.2.7.4</ecNumber>
    </submittedName>
</protein>
<evidence type="ECO:0000313" key="6">
    <source>
        <dbReference type="Proteomes" id="UP000585638"/>
    </source>
</evidence>
<evidence type="ECO:0000256" key="3">
    <source>
        <dbReference type="SAM" id="MobiDB-lite"/>
    </source>
</evidence>
<gene>
    <name evidence="5" type="ORF">BJ998_008187</name>
</gene>
<dbReference type="PANTHER" id="PTHR11908">
    <property type="entry name" value="XANTHINE DEHYDROGENASE"/>
    <property type="match status" value="1"/>
</dbReference>
<dbReference type="SUPFAM" id="SSF54665">
    <property type="entry name" value="CO dehydrogenase molybdoprotein N-domain-like"/>
    <property type="match status" value="1"/>
</dbReference>
<proteinExistence type="predicted"/>
<keyword evidence="6" id="KW-1185">Reference proteome</keyword>
<keyword evidence="2 5" id="KW-0560">Oxidoreductase</keyword>
<dbReference type="RefSeq" id="WP_184869411.1">
    <property type="nucleotide sequence ID" value="NZ_BAAAWY010000095.1"/>
</dbReference>
<organism evidence="5 6">
    <name type="scientific">Kutzneria kofuensis</name>
    <dbReference type="NCBI Taxonomy" id="103725"/>
    <lineage>
        <taxon>Bacteria</taxon>
        <taxon>Bacillati</taxon>
        <taxon>Actinomycetota</taxon>
        <taxon>Actinomycetes</taxon>
        <taxon>Pseudonocardiales</taxon>
        <taxon>Pseudonocardiaceae</taxon>
        <taxon>Kutzneria</taxon>
    </lineage>
</organism>
<dbReference type="SMART" id="SM01008">
    <property type="entry name" value="Ald_Xan_dh_C"/>
    <property type="match status" value="1"/>
</dbReference>
<dbReference type="SUPFAM" id="SSF56003">
    <property type="entry name" value="Molybdenum cofactor-binding domain"/>
    <property type="match status" value="1"/>
</dbReference>
<dbReference type="EMBL" id="JACHIR010000002">
    <property type="protein sequence ID" value="MBB5896928.1"/>
    <property type="molecule type" value="Genomic_DNA"/>
</dbReference>
<dbReference type="GO" id="GO:0043885">
    <property type="term" value="F:anaerobic carbon-monoxide dehydrogenase activity"/>
    <property type="evidence" value="ECO:0007669"/>
    <property type="project" value="UniProtKB-EC"/>
</dbReference>
<dbReference type="GO" id="GO:0005506">
    <property type="term" value="F:iron ion binding"/>
    <property type="evidence" value="ECO:0007669"/>
    <property type="project" value="InterPro"/>
</dbReference>
<dbReference type="Pfam" id="PF20256">
    <property type="entry name" value="MoCoBD_2"/>
    <property type="match status" value="1"/>
</dbReference>
<dbReference type="InterPro" id="IPR000674">
    <property type="entry name" value="Ald_Oxase/Xan_DH_a/b"/>
</dbReference>
<evidence type="ECO:0000259" key="4">
    <source>
        <dbReference type="SMART" id="SM01008"/>
    </source>
</evidence>
<reference evidence="5 6" key="1">
    <citation type="submission" date="2020-08" db="EMBL/GenBank/DDBJ databases">
        <title>Sequencing the genomes of 1000 actinobacteria strains.</title>
        <authorList>
            <person name="Klenk H.-P."/>
        </authorList>
    </citation>
    <scope>NUCLEOTIDE SEQUENCE [LARGE SCALE GENOMIC DNA]</scope>
    <source>
        <strain evidence="5 6">DSM 43851</strain>
    </source>
</reference>
<dbReference type="Gene3D" id="3.30.365.10">
    <property type="entry name" value="Aldehyde oxidase/xanthine dehydrogenase, molybdopterin binding domain"/>
    <property type="match status" value="4"/>
</dbReference>
<dbReference type="Gene3D" id="3.90.1170.50">
    <property type="entry name" value="Aldehyde oxidase/xanthine dehydrogenase, a/b hammerhead"/>
    <property type="match status" value="1"/>
</dbReference>
<dbReference type="Pfam" id="PF02738">
    <property type="entry name" value="MoCoBD_1"/>
    <property type="match status" value="1"/>
</dbReference>
<sequence>MSETMIGARLARREDERLLTGRGRYLDDLDLPDALAAAFLRSPHAHARITAFDATEALALPGVVAVFSGADLAEIQKPLAPKVLHPELRDYPRLPMPPEELHYVGEPLAVVIAESRYVAEDALELIEVDYEVLPAVGSTAIALRPGGPLAHSGDESNVAVLLSQKAGDAEEALRTAPHTLSEEFFLMRGGGHSMEPRAVAARFEPATGQLTIWDTTQSPHYARQQLSMIYEMAEDDLRVIAPSDVGGGFGPKAQFYGEEVVIPWVAKKLRRAVKWVEDRQENFVSAMMERSQTHRIEVGFDDDGRLLAVKDVIEHDQGAYCAGLQVPSITTSTVPGPYKVPNIAIELRACYTNMVPTSSVRGAGRPQAVFVMERMMDRIAAHLGLDPAEVRRRNLIQADEFPYQVGITFRDGSPLTYDSGDFPALLEGTLERIGYDEARREQARSRAEGRYVGIGLAVYVEGCGLGPYEGAKIRLTNRGRILVTLAAAGQGQGYETVYAQIAADGLGLGMEHIDVTTGDTARIPFGQGTFASRITATCGPAVFDAAKQMRARLLDTAAVLLGCDPSEVDFADDCVCLGGDREKSVSLQQLAQVANIGKHGITLPRGVKAGLETASYFSPERAAYASGAHAAMVEVDPETGGITILKYVIGHDCGTVINPLLVDGQVLGGFAHGLGNAMYEEAVYDDEATPQATSYLDYALVSSAEVPPVELFHIQTPSPLNPLGAKGAGEGGTVPPPAAIANAVEDALRPLGVRVTRAPVTPARIADAVAAAHGSEASASSTSPGADAGGKAP</sequence>
<name>A0A7W9KR55_9PSEU</name>
<dbReference type="PANTHER" id="PTHR11908:SF132">
    <property type="entry name" value="ALDEHYDE OXIDASE 1-RELATED"/>
    <property type="match status" value="1"/>
</dbReference>
<dbReference type="EC" id="1.2.7.4" evidence="5"/>
<feature type="region of interest" description="Disordered" evidence="3">
    <location>
        <begin position="769"/>
        <end position="793"/>
    </location>
</feature>
<evidence type="ECO:0000256" key="2">
    <source>
        <dbReference type="ARBA" id="ARBA00023002"/>
    </source>
</evidence>
<keyword evidence="1" id="KW-0500">Molybdenum</keyword>